<evidence type="ECO:0000259" key="4">
    <source>
        <dbReference type="PROSITE" id="PS51118"/>
    </source>
</evidence>
<evidence type="ECO:0000256" key="2">
    <source>
        <dbReference type="ARBA" id="ARBA00023125"/>
    </source>
</evidence>
<dbReference type="PROSITE" id="PS51118">
    <property type="entry name" value="HTH_HXLR"/>
    <property type="match status" value="2"/>
</dbReference>
<evidence type="ECO:0000256" key="1">
    <source>
        <dbReference type="ARBA" id="ARBA00023015"/>
    </source>
</evidence>
<dbReference type="Proteomes" id="UP000466785">
    <property type="component" value="Chromosome"/>
</dbReference>
<keyword evidence="3" id="KW-0804">Transcription</keyword>
<dbReference type="PANTHER" id="PTHR33204">
    <property type="entry name" value="TRANSCRIPTIONAL REGULATOR, MARR FAMILY"/>
    <property type="match status" value="1"/>
</dbReference>
<evidence type="ECO:0000313" key="6">
    <source>
        <dbReference type="Proteomes" id="UP000466785"/>
    </source>
</evidence>
<dbReference type="SUPFAM" id="SSF46785">
    <property type="entry name" value="Winged helix' DNA-binding domain"/>
    <property type="match status" value="2"/>
</dbReference>
<proteinExistence type="predicted"/>
<dbReference type="AlphaFoldDB" id="A0A6N4VJ46"/>
<dbReference type="Gene3D" id="1.10.10.10">
    <property type="entry name" value="Winged helix-like DNA-binding domain superfamily/Winged helix DNA-binding domain"/>
    <property type="match status" value="2"/>
</dbReference>
<feature type="domain" description="HTH hxlR-type" evidence="4">
    <location>
        <begin position="4"/>
        <end position="103"/>
    </location>
</feature>
<dbReference type="Pfam" id="PF01638">
    <property type="entry name" value="HxlR"/>
    <property type="match status" value="2"/>
</dbReference>
<name>A0A6N4VJ46_9MYCO</name>
<accession>A0A6N4VJ46</accession>
<dbReference type="KEGG" id="mpof:MPOR_50560"/>
<sequence>MPDQPNAVARMLGVLGDEWTLLIVQQALLGARRYAEFAAALPISSAVLTSRLQSMVGDELLIRREYQTRPSRSEYLTTARSRALWPMLTSVWAWERAWVPDHAQPLPSMRHSLCRSSFEPRVACRSCSEPVVHGEVSARWGPTGSWQRSIPASANRRRSPHRRSSAGVLFPQTMSVIGDRWAFALLVAAFVGVCRFTDFQQQLGAPPGTVAARLSTFTAEEILARHDDGYVLTEKGRAFFPVLVCALHWAQNVFGGAQGPAVVLTHNRCGRRFVPVLECSRCGERLRGSHIMPVAG</sequence>
<keyword evidence="1" id="KW-0805">Transcription regulation</keyword>
<protein>
    <submittedName>
        <fullName evidence="5">HxlR family transcriptional regulator</fullName>
    </submittedName>
</protein>
<reference evidence="5 6" key="1">
    <citation type="journal article" date="2019" name="Emerg. Microbes Infect.">
        <title>Comprehensive subspecies identification of 175 nontuberculous mycobacteria species based on 7547 genomic profiles.</title>
        <authorList>
            <person name="Matsumoto Y."/>
            <person name="Kinjo T."/>
            <person name="Motooka D."/>
            <person name="Nabeya D."/>
            <person name="Jung N."/>
            <person name="Uechi K."/>
            <person name="Horii T."/>
            <person name="Iida T."/>
            <person name="Fujita J."/>
            <person name="Nakamura S."/>
        </authorList>
    </citation>
    <scope>NUCLEOTIDE SEQUENCE [LARGE SCALE GENOMIC DNA]</scope>
    <source>
        <strain evidence="5 6">JCM 12603</strain>
    </source>
</reference>
<organism evidence="5 6">
    <name type="scientific">Mycolicibacterium poriferae</name>
    <dbReference type="NCBI Taxonomy" id="39694"/>
    <lineage>
        <taxon>Bacteria</taxon>
        <taxon>Bacillati</taxon>
        <taxon>Actinomycetota</taxon>
        <taxon>Actinomycetes</taxon>
        <taxon>Mycobacteriales</taxon>
        <taxon>Mycobacteriaceae</taxon>
        <taxon>Mycolicibacterium</taxon>
    </lineage>
</organism>
<evidence type="ECO:0000256" key="3">
    <source>
        <dbReference type="ARBA" id="ARBA00023163"/>
    </source>
</evidence>
<dbReference type="InterPro" id="IPR036388">
    <property type="entry name" value="WH-like_DNA-bd_sf"/>
</dbReference>
<keyword evidence="6" id="KW-1185">Reference proteome</keyword>
<dbReference type="PANTHER" id="PTHR33204:SF18">
    <property type="entry name" value="TRANSCRIPTIONAL REGULATORY PROTEIN"/>
    <property type="match status" value="1"/>
</dbReference>
<feature type="domain" description="HTH hxlR-type" evidence="4">
    <location>
        <begin position="159"/>
        <end position="258"/>
    </location>
</feature>
<keyword evidence="2" id="KW-0238">DNA-binding</keyword>
<evidence type="ECO:0000313" key="5">
    <source>
        <dbReference type="EMBL" id="BBX54030.1"/>
    </source>
</evidence>
<dbReference type="GO" id="GO:0003677">
    <property type="term" value="F:DNA binding"/>
    <property type="evidence" value="ECO:0007669"/>
    <property type="project" value="UniProtKB-KW"/>
</dbReference>
<dbReference type="EMBL" id="AP022570">
    <property type="protein sequence ID" value="BBX54030.1"/>
    <property type="molecule type" value="Genomic_DNA"/>
</dbReference>
<dbReference type="InterPro" id="IPR036390">
    <property type="entry name" value="WH_DNA-bd_sf"/>
</dbReference>
<gene>
    <name evidence="5" type="ORF">MPOR_50560</name>
</gene>
<dbReference type="InterPro" id="IPR002577">
    <property type="entry name" value="HTH_HxlR"/>
</dbReference>